<reference evidence="3 4" key="1">
    <citation type="submission" date="2023-01" db="EMBL/GenBank/DDBJ databases">
        <title>Analysis of 21 Apiospora genomes using comparative genomics revels a genus with tremendous synthesis potential of carbohydrate active enzymes and secondary metabolites.</title>
        <authorList>
            <person name="Sorensen T."/>
        </authorList>
    </citation>
    <scope>NUCLEOTIDE SEQUENCE [LARGE SCALE GENOMIC DNA]</scope>
    <source>
        <strain evidence="3 4">CBS 20057</strain>
    </source>
</reference>
<evidence type="ECO:0000313" key="3">
    <source>
        <dbReference type="EMBL" id="KAK7999052.1"/>
    </source>
</evidence>
<gene>
    <name evidence="3" type="ORF">PG991_014727</name>
</gene>
<dbReference type="Proteomes" id="UP001396898">
    <property type="component" value="Unassembled WGS sequence"/>
</dbReference>
<feature type="region of interest" description="Disordered" evidence="1">
    <location>
        <begin position="1"/>
        <end position="43"/>
    </location>
</feature>
<evidence type="ECO:0000313" key="4">
    <source>
        <dbReference type="Proteomes" id="UP001396898"/>
    </source>
</evidence>
<accession>A0ABR1R550</accession>
<comment type="caution">
    <text evidence="3">The sequence shown here is derived from an EMBL/GenBank/DDBJ whole genome shotgun (WGS) entry which is preliminary data.</text>
</comment>
<feature type="transmembrane region" description="Helical" evidence="2">
    <location>
        <begin position="242"/>
        <end position="260"/>
    </location>
</feature>
<keyword evidence="2" id="KW-0472">Membrane</keyword>
<proteinExistence type="predicted"/>
<evidence type="ECO:0000256" key="1">
    <source>
        <dbReference type="SAM" id="MobiDB-lite"/>
    </source>
</evidence>
<keyword evidence="4" id="KW-1185">Reference proteome</keyword>
<dbReference type="EMBL" id="JAQQWI010000019">
    <property type="protein sequence ID" value="KAK7999052.1"/>
    <property type="molecule type" value="Genomic_DNA"/>
</dbReference>
<organism evidence="3 4">
    <name type="scientific">Apiospora marii</name>
    <dbReference type="NCBI Taxonomy" id="335849"/>
    <lineage>
        <taxon>Eukaryota</taxon>
        <taxon>Fungi</taxon>
        <taxon>Dikarya</taxon>
        <taxon>Ascomycota</taxon>
        <taxon>Pezizomycotina</taxon>
        <taxon>Sordariomycetes</taxon>
        <taxon>Xylariomycetidae</taxon>
        <taxon>Amphisphaeriales</taxon>
        <taxon>Apiosporaceae</taxon>
        <taxon>Apiospora</taxon>
    </lineage>
</organism>
<evidence type="ECO:0000256" key="2">
    <source>
        <dbReference type="SAM" id="Phobius"/>
    </source>
</evidence>
<sequence length="338" mass="39813">MRPFHLLPAPNSRELFQGAKKENGGPRQPDLNGPKPNLPRRQEREEWYRKAEQRCAYCLRELANYESKLDELRTTNPGAIPRAVWRNRTYPNWWVKAARASGKPLKKTEQRWLRFEEFRKEQATLVQDLMDQARGVQAIHEEFSSTNSWDRDANTLIVHGYYQLMTRFRWFQTEIQRVLPAAGPGSAEKSEPTAGKAEPSPVVPKGPIRYKSNWLYALMCWYKNADPSHDPFDRSEKWWQRFDWFAAITLLLVPLLPAVLAYPFTYYYLGLLAWGYYTWVFKYWLFVHFPESWTVLWPTYYISHLLAFGVFFSVAASHALYALALPSIGYHAEEYTRR</sequence>
<feature type="transmembrane region" description="Helical" evidence="2">
    <location>
        <begin position="266"/>
        <end position="287"/>
    </location>
</feature>
<keyword evidence="2" id="KW-1133">Transmembrane helix</keyword>
<feature type="transmembrane region" description="Helical" evidence="2">
    <location>
        <begin position="299"/>
        <end position="321"/>
    </location>
</feature>
<protein>
    <submittedName>
        <fullName evidence="3">Uncharacterized protein</fullName>
    </submittedName>
</protein>
<name>A0ABR1R550_9PEZI</name>
<keyword evidence="2" id="KW-0812">Transmembrane</keyword>